<evidence type="ECO:0000313" key="1">
    <source>
        <dbReference type="EMBL" id="KAK1444848.1"/>
    </source>
</evidence>
<keyword evidence="2" id="KW-1185">Reference proteome</keyword>
<gene>
    <name evidence="1" type="ORF">BgAZ_107540</name>
</gene>
<proteinExistence type="predicted"/>
<sequence>MWKQWLGSIGPMLKRHLTDENRSKIAILGAGCSYVYLNGVWLYVSMQSDKSPNRDTLVGPVPQLFIGDILSHYSPYLLPSYVKGNCLSEAERLINSESTELRERIMTYLTLNKILRNPVCARSVFCGSRDYGPILKDIISPKELPVSVSKDDASNKEEPELLFNIKISCLEHYLEATPQEARNIDYEDMVALMKLSYRYPTTNCKEKISKVLRLFLENENNCVSVARKEFEIFQTCSLINEDASKMSDLILKFLYSTRSPGLWLMAMLNENHGTAVNNAISIENINRAVNSSGMVLAPLSVTKWRPDGFQRFIAAVEISYAYAFLRNLISRSVPGTESGPRFKVALMDGLRTTRGVLIYHAIFLLQNKIIHSERYFHNDSFMLPMSVVICSTSWMALSALTITHRYFLLPTLIHKLFT</sequence>
<comment type="caution">
    <text evidence="1">The sequence shown here is derived from an EMBL/GenBank/DDBJ whole genome shotgun (WGS) entry which is preliminary data.</text>
</comment>
<protein>
    <submittedName>
        <fullName evidence="1">Uncharacterized protein</fullName>
    </submittedName>
</protein>
<dbReference type="EMBL" id="JAVEPI010000001">
    <property type="protein sequence ID" value="KAK1444848.1"/>
    <property type="molecule type" value="Genomic_DNA"/>
</dbReference>
<reference evidence="1" key="1">
    <citation type="submission" date="2023-08" db="EMBL/GenBank/DDBJ databases">
        <title>Draft sequence of the Babesia gibsoni genome.</title>
        <authorList>
            <person name="Yamagishi J.Y."/>
            <person name="Xuan X.X."/>
        </authorList>
    </citation>
    <scope>NUCLEOTIDE SEQUENCE</scope>
    <source>
        <strain evidence="1">Azabu</strain>
    </source>
</reference>
<organism evidence="1 2">
    <name type="scientific">Babesia gibsoni</name>
    <dbReference type="NCBI Taxonomy" id="33632"/>
    <lineage>
        <taxon>Eukaryota</taxon>
        <taxon>Sar</taxon>
        <taxon>Alveolata</taxon>
        <taxon>Apicomplexa</taxon>
        <taxon>Aconoidasida</taxon>
        <taxon>Piroplasmida</taxon>
        <taxon>Babesiidae</taxon>
        <taxon>Babesia</taxon>
    </lineage>
</organism>
<name>A0AAD8PG56_BABGI</name>
<dbReference type="Proteomes" id="UP001230268">
    <property type="component" value="Unassembled WGS sequence"/>
</dbReference>
<accession>A0AAD8PG56</accession>
<evidence type="ECO:0000313" key="2">
    <source>
        <dbReference type="Proteomes" id="UP001230268"/>
    </source>
</evidence>
<dbReference type="AlphaFoldDB" id="A0AAD8PG56"/>